<dbReference type="PANTHER" id="PTHR11732">
    <property type="entry name" value="ALDO/KETO REDUCTASE"/>
    <property type="match status" value="1"/>
</dbReference>
<dbReference type="VEuPathDB" id="FungiDB:MFRU_003g01440"/>
<feature type="active site" description="Proton donor" evidence="2">
    <location>
        <position position="52"/>
    </location>
</feature>
<evidence type="ECO:0000256" key="4">
    <source>
        <dbReference type="PIRSR" id="PIRSR000097-3"/>
    </source>
</evidence>
<dbReference type="InterPro" id="IPR023210">
    <property type="entry name" value="NADP_OxRdtase_dom"/>
</dbReference>
<evidence type="ECO:0000256" key="2">
    <source>
        <dbReference type="PIRSR" id="PIRSR000097-1"/>
    </source>
</evidence>
<evidence type="ECO:0000313" key="7">
    <source>
        <dbReference type="Proteomes" id="UP000322873"/>
    </source>
</evidence>
<accession>A0A5M9JYB6</accession>
<evidence type="ECO:0000313" key="6">
    <source>
        <dbReference type="EMBL" id="KAA8572712.1"/>
    </source>
</evidence>
<dbReference type="PROSITE" id="PS00062">
    <property type="entry name" value="ALDOKETO_REDUCTASE_2"/>
    <property type="match status" value="1"/>
</dbReference>
<sequence length="365" mass="40655">MSIPILKLNNGAQIPALGFGTFQNEGSPGKCHDAVLWALQSGYRHLDCAWYYKNEEEVGSGLQEFLSSNPNVKRSDIFITTKVWPHLCGSPEDVEWSLNYSLEKLGLDYVDASLMHWPFAAERTDDHEVKLGDDGKYIINKDRTANLEPIWRKFEALNQAGKAKAIGVSNFTISHLEHLLTYADIPPAINQVEIHPVWPNSKLISYCFAKNILPVAYSPLGSQSQVPTTGKTVIQNNDLISIAEKKGVSIGQILIAWGIKRGYVVLPMSSNEGRIKSNATLVELTEEEFERMSKSCRRQGNKIFHETKGWSVLYMTSLALPVCASGEVGQGWGAHDSANFRALGISASPRLGWLHRSSFFLNYRT</sequence>
<dbReference type="InterPro" id="IPR018170">
    <property type="entry name" value="Aldo/ket_reductase_CS"/>
</dbReference>
<dbReference type="PROSITE" id="PS00798">
    <property type="entry name" value="ALDOKETO_REDUCTASE_1"/>
    <property type="match status" value="1"/>
</dbReference>
<dbReference type="Proteomes" id="UP000322873">
    <property type="component" value="Unassembled WGS sequence"/>
</dbReference>
<dbReference type="PIRSF" id="PIRSF000097">
    <property type="entry name" value="AKR"/>
    <property type="match status" value="1"/>
</dbReference>
<dbReference type="PRINTS" id="PR00069">
    <property type="entry name" value="ALDKETRDTASE"/>
</dbReference>
<reference evidence="6 7" key="1">
    <citation type="submission" date="2019-06" db="EMBL/GenBank/DDBJ databases">
        <title>Genome Sequence of the Brown Rot Fungal Pathogen Monilinia fructicola.</title>
        <authorList>
            <person name="De Miccolis Angelini R.M."/>
            <person name="Landi L."/>
            <person name="Abate D."/>
            <person name="Pollastro S."/>
            <person name="Romanazzi G."/>
            <person name="Faretra F."/>
        </authorList>
    </citation>
    <scope>NUCLEOTIDE SEQUENCE [LARGE SCALE GENOMIC DNA]</scope>
    <source>
        <strain evidence="6 7">Mfrc123</strain>
    </source>
</reference>
<dbReference type="Gene3D" id="3.20.20.100">
    <property type="entry name" value="NADP-dependent oxidoreductase domain"/>
    <property type="match status" value="1"/>
</dbReference>
<feature type="site" description="Lowers pKa of active site Tyr" evidence="4">
    <location>
        <position position="82"/>
    </location>
</feature>
<dbReference type="InterPro" id="IPR020471">
    <property type="entry name" value="AKR"/>
</dbReference>
<keyword evidence="1" id="KW-0560">Oxidoreductase</keyword>
<comment type="caution">
    <text evidence="6">The sequence shown here is derived from an EMBL/GenBank/DDBJ whole genome shotgun (WGS) entry which is preliminary data.</text>
</comment>
<dbReference type="Pfam" id="PF00248">
    <property type="entry name" value="Aldo_ket_red"/>
    <property type="match status" value="1"/>
</dbReference>
<name>A0A5M9JYB6_MONFR</name>
<protein>
    <recommendedName>
        <fullName evidence="5">NADP-dependent oxidoreductase domain-containing protein</fullName>
    </recommendedName>
</protein>
<organism evidence="6 7">
    <name type="scientific">Monilinia fructicola</name>
    <name type="common">Brown rot fungus</name>
    <name type="synonym">Ciboria fructicola</name>
    <dbReference type="NCBI Taxonomy" id="38448"/>
    <lineage>
        <taxon>Eukaryota</taxon>
        <taxon>Fungi</taxon>
        <taxon>Dikarya</taxon>
        <taxon>Ascomycota</taxon>
        <taxon>Pezizomycotina</taxon>
        <taxon>Leotiomycetes</taxon>
        <taxon>Helotiales</taxon>
        <taxon>Sclerotiniaceae</taxon>
        <taxon>Monilinia</taxon>
    </lineage>
</organism>
<dbReference type="AlphaFoldDB" id="A0A5M9JYB6"/>
<evidence type="ECO:0000256" key="3">
    <source>
        <dbReference type="PIRSR" id="PIRSR000097-2"/>
    </source>
</evidence>
<dbReference type="GO" id="GO:0016616">
    <property type="term" value="F:oxidoreductase activity, acting on the CH-OH group of donors, NAD or NADP as acceptor"/>
    <property type="evidence" value="ECO:0007669"/>
    <property type="project" value="UniProtKB-ARBA"/>
</dbReference>
<feature type="domain" description="NADP-dependent oxidoreductase" evidence="5">
    <location>
        <begin position="17"/>
        <end position="294"/>
    </location>
</feature>
<dbReference type="FunFam" id="3.20.20.100:FF:000002">
    <property type="entry name" value="2,5-diketo-D-gluconic acid reductase A"/>
    <property type="match status" value="1"/>
</dbReference>
<dbReference type="SUPFAM" id="SSF51430">
    <property type="entry name" value="NAD(P)-linked oxidoreductase"/>
    <property type="match status" value="1"/>
</dbReference>
<feature type="binding site" evidence="3">
    <location>
        <position position="116"/>
    </location>
    <ligand>
        <name>substrate</name>
    </ligand>
</feature>
<dbReference type="InterPro" id="IPR036812">
    <property type="entry name" value="NAD(P)_OxRdtase_dom_sf"/>
</dbReference>
<dbReference type="EMBL" id="VICG01000004">
    <property type="protein sequence ID" value="KAA8572712.1"/>
    <property type="molecule type" value="Genomic_DNA"/>
</dbReference>
<keyword evidence="7" id="KW-1185">Reference proteome</keyword>
<evidence type="ECO:0000259" key="5">
    <source>
        <dbReference type="Pfam" id="PF00248"/>
    </source>
</evidence>
<gene>
    <name evidence="6" type="ORF">EYC84_003302</name>
</gene>
<evidence type="ECO:0000256" key="1">
    <source>
        <dbReference type="ARBA" id="ARBA00023002"/>
    </source>
</evidence>
<proteinExistence type="predicted"/>